<gene>
    <name evidence="1" type="ORF">DIW15_03935</name>
</gene>
<accession>A0A3D4S4U8</accession>
<dbReference type="AlphaFoldDB" id="A0A3D4S4U8"/>
<protein>
    <recommendedName>
        <fullName evidence="3">Lipocalin-like domain-containing protein</fullName>
    </recommendedName>
</protein>
<dbReference type="RefSeq" id="WP_022796855.1">
    <property type="nucleotide sequence ID" value="NZ_JBQDSL010000050.1"/>
</dbReference>
<sequence length="126" mass="13811">MIGLLSLLLVVGCQSKTNSAEKSTGNGDNAESLDWLEGKWKSDQWDVTYQFSDTEAGWQVVNGEEVIITVGSLTDGEKDGMYTITSSEGTKLYVTKKSDNEIELYQEAKSGSLGTTQQVVFEKVED</sequence>
<reference evidence="1 2" key="1">
    <citation type="journal article" date="2018" name="Nat. Biotechnol.">
        <title>A standardized bacterial taxonomy based on genome phylogeny substantially revises the tree of life.</title>
        <authorList>
            <person name="Parks D.H."/>
            <person name="Chuvochina M."/>
            <person name="Waite D.W."/>
            <person name="Rinke C."/>
            <person name="Skarshewski A."/>
            <person name="Chaumeil P.A."/>
            <person name="Hugenholtz P."/>
        </authorList>
    </citation>
    <scope>NUCLEOTIDE SEQUENCE [LARGE SCALE GENOMIC DNA]</scope>
    <source>
        <strain evidence="1">UBA11306</strain>
    </source>
</reference>
<proteinExistence type="predicted"/>
<name>A0A3D4S4U8_9ENTE</name>
<dbReference type="EMBL" id="DQHO01000025">
    <property type="protein sequence ID" value="HCS93844.1"/>
    <property type="molecule type" value="Genomic_DNA"/>
</dbReference>
<evidence type="ECO:0008006" key="3">
    <source>
        <dbReference type="Google" id="ProtNLM"/>
    </source>
</evidence>
<organism evidence="1 2">
    <name type="scientific">Bavariicoccus seileri</name>
    <dbReference type="NCBI Taxonomy" id="549685"/>
    <lineage>
        <taxon>Bacteria</taxon>
        <taxon>Bacillati</taxon>
        <taxon>Bacillota</taxon>
        <taxon>Bacilli</taxon>
        <taxon>Lactobacillales</taxon>
        <taxon>Enterococcaceae</taxon>
        <taxon>Bavariicoccus</taxon>
    </lineage>
</organism>
<evidence type="ECO:0000313" key="2">
    <source>
        <dbReference type="Proteomes" id="UP000262195"/>
    </source>
</evidence>
<evidence type="ECO:0000313" key="1">
    <source>
        <dbReference type="EMBL" id="HCS93844.1"/>
    </source>
</evidence>
<comment type="caution">
    <text evidence="1">The sequence shown here is derived from an EMBL/GenBank/DDBJ whole genome shotgun (WGS) entry which is preliminary data.</text>
</comment>
<dbReference type="Proteomes" id="UP000262195">
    <property type="component" value="Unassembled WGS sequence"/>
</dbReference>